<gene>
    <name evidence="1" type="ORF">P43SY_008690</name>
</gene>
<protein>
    <submittedName>
        <fullName evidence="1">Uncharacterized protein</fullName>
    </submittedName>
</protein>
<name>A0AAD5M1Q0_PYTIN</name>
<sequence length="158" mass="17294">MATSSELQHFAYSLHLAQTTPTVLLIDAIDQYFPDGSSSTVFQTMAYLLEARRYMARKGGNSFGEVVLSGESQSFMLSGGRSHALRRWCRFLSIERSEVSGALLPDQYTLREDYAIEDQGDEDDNASACITYSFAAGGVEGASGVFQLLSVTRSLPRA</sequence>
<comment type="caution">
    <text evidence="1">The sequence shown here is derived from an EMBL/GenBank/DDBJ whole genome shotgun (WGS) entry which is preliminary data.</text>
</comment>
<proteinExistence type="predicted"/>
<reference evidence="1" key="1">
    <citation type="submission" date="2021-12" db="EMBL/GenBank/DDBJ databases">
        <title>Prjna785345.</title>
        <authorList>
            <person name="Rujirawat T."/>
            <person name="Krajaejun T."/>
        </authorList>
    </citation>
    <scope>NUCLEOTIDE SEQUENCE</scope>
    <source>
        <strain evidence="1">Pi057C3</strain>
    </source>
</reference>
<organism evidence="1 2">
    <name type="scientific">Pythium insidiosum</name>
    <name type="common">Pythiosis disease agent</name>
    <dbReference type="NCBI Taxonomy" id="114742"/>
    <lineage>
        <taxon>Eukaryota</taxon>
        <taxon>Sar</taxon>
        <taxon>Stramenopiles</taxon>
        <taxon>Oomycota</taxon>
        <taxon>Peronosporomycetes</taxon>
        <taxon>Pythiales</taxon>
        <taxon>Pythiaceae</taxon>
        <taxon>Pythium</taxon>
    </lineage>
</organism>
<dbReference type="AlphaFoldDB" id="A0AAD5M1Q0"/>
<keyword evidence="2" id="KW-1185">Reference proteome</keyword>
<dbReference type="Proteomes" id="UP001209570">
    <property type="component" value="Unassembled WGS sequence"/>
</dbReference>
<dbReference type="EMBL" id="JAKCXM010000195">
    <property type="protein sequence ID" value="KAJ0399070.1"/>
    <property type="molecule type" value="Genomic_DNA"/>
</dbReference>
<evidence type="ECO:0000313" key="2">
    <source>
        <dbReference type="Proteomes" id="UP001209570"/>
    </source>
</evidence>
<accession>A0AAD5M1Q0</accession>
<evidence type="ECO:0000313" key="1">
    <source>
        <dbReference type="EMBL" id="KAJ0399070.1"/>
    </source>
</evidence>